<sequence length="152" mass="17184">MDITAKAVFPASALSNFEPYDFVFDGVFCASMEGLMQAFKIEDHELQKQVCLLIGKAAKKFGQDYNGVWKSTQTLWWKGRAHPRESGAYQELVDRAFDALATNERFQKILLFTGTETLTHSIGSHDPKETVLTEEEFCSRLMKLRALLAQGK</sequence>
<reference evidence="1 2" key="1">
    <citation type="journal article" date="2016" name="Nat. Commun.">
        <title>Thousands of microbial genomes shed light on interconnected biogeochemical processes in an aquifer system.</title>
        <authorList>
            <person name="Anantharaman K."/>
            <person name="Brown C.T."/>
            <person name="Hug L.A."/>
            <person name="Sharon I."/>
            <person name="Castelle C.J."/>
            <person name="Probst A.J."/>
            <person name="Thomas B.C."/>
            <person name="Singh A."/>
            <person name="Wilkins M.J."/>
            <person name="Karaoz U."/>
            <person name="Brodie E.L."/>
            <person name="Williams K.H."/>
            <person name="Hubbard S.S."/>
            <person name="Banfield J.F."/>
        </authorList>
    </citation>
    <scope>NUCLEOTIDE SEQUENCE [LARGE SCALE GENOMIC DNA]</scope>
</reference>
<gene>
    <name evidence="1" type="ORF">A2942_04715</name>
</gene>
<organism evidence="1 2">
    <name type="scientific">Candidatus Lloydbacteria bacterium RIFCSPLOWO2_01_FULL_50_20</name>
    <dbReference type="NCBI Taxonomy" id="1798665"/>
    <lineage>
        <taxon>Bacteria</taxon>
        <taxon>Candidatus Lloydiibacteriota</taxon>
    </lineage>
</organism>
<dbReference type="AlphaFoldDB" id="A0A1G2DLD5"/>
<accession>A0A1G2DLD5</accession>
<protein>
    <submittedName>
        <fullName evidence="1">Uncharacterized protein</fullName>
    </submittedName>
</protein>
<comment type="caution">
    <text evidence="1">The sequence shown here is derived from an EMBL/GenBank/DDBJ whole genome shotgun (WGS) entry which is preliminary data.</text>
</comment>
<dbReference type="SUPFAM" id="SSF143990">
    <property type="entry name" value="YbiA-like"/>
    <property type="match status" value="1"/>
</dbReference>
<name>A0A1G2DLD5_9BACT</name>
<dbReference type="InterPro" id="IPR012596">
    <property type="entry name" value="Phage_T4_Y12G"/>
</dbReference>
<proteinExistence type="predicted"/>
<evidence type="ECO:0000313" key="1">
    <source>
        <dbReference type="EMBL" id="OGZ13618.1"/>
    </source>
</evidence>
<dbReference type="Gene3D" id="1.10.357.40">
    <property type="entry name" value="YbiA-like"/>
    <property type="match status" value="1"/>
</dbReference>
<dbReference type="InterPro" id="IPR037238">
    <property type="entry name" value="YbiA-like_sf"/>
</dbReference>
<dbReference type="EMBL" id="MHLP01000006">
    <property type="protein sequence ID" value="OGZ13618.1"/>
    <property type="molecule type" value="Genomic_DNA"/>
</dbReference>
<dbReference type="Proteomes" id="UP000178534">
    <property type="component" value="Unassembled WGS sequence"/>
</dbReference>
<evidence type="ECO:0000313" key="2">
    <source>
        <dbReference type="Proteomes" id="UP000178534"/>
    </source>
</evidence>
<dbReference type="Pfam" id="PF08010">
    <property type="entry name" value="Phage_30_3"/>
    <property type="match status" value="1"/>
</dbReference>